<feature type="region of interest" description="Disordered" evidence="11">
    <location>
        <begin position="173"/>
        <end position="286"/>
    </location>
</feature>
<gene>
    <name evidence="13" type="ORF">NMOB1V02_LOCUS9229</name>
</gene>
<evidence type="ECO:0008006" key="15">
    <source>
        <dbReference type="Google" id="ProtNLM"/>
    </source>
</evidence>
<feature type="compositionally biased region" description="Basic and acidic residues" evidence="11">
    <location>
        <begin position="216"/>
        <end position="230"/>
    </location>
</feature>
<dbReference type="Proteomes" id="UP000678499">
    <property type="component" value="Unassembled WGS sequence"/>
</dbReference>
<keyword evidence="5" id="KW-1003">Cell membrane</keyword>
<comment type="subcellular location">
    <subcellularLocation>
        <location evidence="3">Cell membrane</location>
    </subcellularLocation>
    <subcellularLocation>
        <location evidence="2">Endomembrane system</location>
        <topology evidence="2">Peripheral membrane protein</topology>
    </subcellularLocation>
    <subcellularLocation>
        <location evidence="1">Endoplasmic reticulum membrane</location>
        <topology evidence="1">Single-pass type IV membrane protein</topology>
    </subcellularLocation>
</comment>
<dbReference type="InterPro" id="IPR017191">
    <property type="entry name" value="Junctophilin"/>
</dbReference>
<dbReference type="OrthoDB" id="284854at2759"/>
<accession>A0A7R9GGI3</accession>
<feature type="compositionally biased region" description="Basic and acidic residues" evidence="11">
    <location>
        <begin position="531"/>
        <end position="555"/>
    </location>
</feature>
<keyword evidence="10 12" id="KW-0472">Membrane</keyword>
<dbReference type="SMART" id="SM00698">
    <property type="entry name" value="MORN"/>
    <property type="match status" value="7"/>
</dbReference>
<keyword evidence="9 12" id="KW-1133">Transmembrane helix</keyword>
<dbReference type="EMBL" id="CAJPEX010002998">
    <property type="protein sequence ID" value="CAG0921738.1"/>
    <property type="molecule type" value="Genomic_DNA"/>
</dbReference>
<dbReference type="SUPFAM" id="SSF82185">
    <property type="entry name" value="Histone H3 K4-specific methyltransferase SET7/9 N-terminal domain"/>
    <property type="match status" value="2"/>
</dbReference>
<name>A0A7R9GGI3_9CRUS</name>
<dbReference type="EMBL" id="OA885035">
    <property type="protein sequence ID" value="CAD7281586.1"/>
    <property type="molecule type" value="Genomic_DNA"/>
</dbReference>
<feature type="compositionally biased region" description="Low complexity" evidence="11">
    <location>
        <begin position="490"/>
        <end position="510"/>
    </location>
</feature>
<evidence type="ECO:0000256" key="12">
    <source>
        <dbReference type="SAM" id="Phobius"/>
    </source>
</evidence>
<evidence type="ECO:0000256" key="1">
    <source>
        <dbReference type="ARBA" id="ARBA00004163"/>
    </source>
</evidence>
<evidence type="ECO:0000313" key="14">
    <source>
        <dbReference type="Proteomes" id="UP000678499"/>
    </source>
</evidence>
<evidence type="ECO:0000256" key="6">
    <source>
        <dbReference type="ARBA" id="ARBA00022692"/>
    </source>
</evidence>
<comment type="similarity">
    <text evidence="4">Belongs to the junctophilin family.</text>
</comment>
<evidence type="ECO:0000256" key="2">
    <source>
        <dbReference type="ARBA" id="ARBA00004184"/>
    </source>
</evidence>
<organism evidence="13">
    <name type="scientific">Notodromas monacha</name>
    <dbReference type="NCBI Taxonomy" id="399045"/>
    <lineage>
        <taxon>Eukaryota</taxon>
        <taxon>Metazoa</taxon>
        <taxon>Ecdysozoa</taxon>
        <taxon>Arthropoda</taxon>
        <taxon>Crustacea</taxon>
        <taxon>Oligostraca</taxon>
        <taxon>Ostracoda</taxon>
        <taxon>Podocopa</taxon>
        <taxon>Podocopida</taxon>
        <taxon>Cypridocopina</taxon>
        <taxon>Cypridoidea</taxon>
        <taxon>Cyprididae</taxon>
        <taxon>Notodromas</taxon>
    </lineage>
</organism>
<keyword evidence="7" id="KW-0677">Repeat</keyword>
<evidence type="ECO:0000313" key="13">
    <source>
        <dbReference type="EMBL" id="CAD7281586.1"/>
    </source>
</evidence>
<keyword evidence="14" id="KW-1185">Reference proteome</keyword>
<evidence type="ECO:0000256" key="11">
    <source>
        <dbReference type="SAM" id="MobiDB-lite"/>
    </source>
</evidence>
<protein>
    <recommendedName>
        <fullName evidence="15">Junctophilin</fullName>
    </recommendedName>
</protein>
<dbReference type="FunFam" id="2.20.110.10:FF:000001">
    <property type="entry name" value="Junctophilin"/>
    <property type="match status" value="1"/>
</dbReference>
<dbReference type="Pfam" id="PF02493">
    <property type="entry name" value="MORN"/>
    <property type="match status" value="7"/>
</dbReference>
<proteinExistence type="inferred from homology"/>
<dbReference type="InterPro" id="IPR003409">
    <property type="entry name" value="MORN"/>
</dbReference>
<sequence>MLAVQANKVPGPMNGGRFDFDDGGTYCGGWEDGKAHGHGVCTGPKGQGEYSGSWHFGFEVSGIYTWPSGATYEGQWQNGKRHGLGVETRGRWSYKGEWTQGYKGRYGVRLSLTSNAKYEGTWASGLQDGYGSETYADGGMYQGQWMRGMRHGYGIRTSAPYGLASHLKPKGAVDNSLRDAESPGPGGNSAGVVAGDPAADRDKKMDDGRGGFVLKARSDDVPKERRRGSLIEKSTTMKRSLFQRLRKQRSTGDLDKKGTGSLKSATSTASWASTDSGASGMSPDGEIDSNASFVTQDEQVEPQVTETYMGEWKNDKRSGFGISERTDGLKYEGEWFNNKKYGYGVTTFKDGTKEEGKYKNNILITSHKKKHMFLIRSAKFRERIEQALAAAARASKIALQKADIAISRTAMARGKADHADIAAMHAREDADLACMCAKQFAPDFRPPGADLQRAQPKPTIATPPPQLEVTSPSGLVCGNMSNWMPERDQVLQQLQKQLQQQQHQHPTAHQFGPSPRQRPQRGGSVDPNELMNERFSHYDRRSRDRSRDSSVDRFSHRSSRYSSRQNLPGAETAPPFSRVGAGPLQQSLRRQPGNPSPDAGPHVADHAQSGLSSGLFPSQHGGASPFPSESSFDPHVINSESGLGYYVPSEPSVMAPSPTPSAGPKRTESLYITPVAKSKEPSGKAAVLGGSGGAPSGGVRKRKKSLPTSEKIEKEVGQVMSREEVSFLSHNRRQEIHREIEETARYRANPLLYLCSPGVRDWFSRQQLVLVVLIINISLAYLFFHLLT</sequence>
<keyword evidence="6 12" id="KW-0812">Transmembrane</keyword>
<evidence type="ECO:0000256" key="10">
    <source>
        <dbReference type="ARBA" id="ARBA00023136"/>
    </source>
</evidence>
<dbReference type="GO" id="GO:0005789">
    <property type="term" value="C:endoplasmic reticulum membrane"/>
    <property type="evidence" value="ECO:0007669"/>
    <property type="project" value="UniProtKB-SubCell"/>
</dbReference>
<evidence type="ECO:0000256" key="3">
    <source>
        <dbReference type="ARBA" id="ARBA00004236"/>
    </source>
</evidence>
<evidence type="ECO:0000256" key="5">
    <source>
        <dbReference type="ARBA" id="ARBA00022475"/>
    </source>
</evidence>
<dbReference type="FunFam" id="2.20.110.10:FF:000013">
    <property type="entry name" value="Putative Junctophilin-1"/>
    <property type="match status" value="1"/>
</dbReference>
<evidence type="ECO:0000256" key="9">
    <source>
        <dbReference type="ARBA" id="ARBA00022989"/>
    </source>
</evidence>
<keyword evidence="8" id="KW-0256">Endoplasmic reticulum</keyword>
<dbReference type="AlphaFoldDB" id="A0A7R9GGI3"/>
<feature type="region of interest" description="Disordered" evidence="11">
    <location>
        <begin position="446"/>
        <end position="637"/>
    </location>
</feature>
<feature type="region of interest" description="Disordered" evidence="11">
    <location>
        <begin position="681"/>
        <end position="708"/>
    </location>
</feature>
<dbReference type="GO" id="GO:0005886">
    <property type="term" value="C:plasma membrane"/>
    <property type="evidence" value="ECO:0007669"/>
    <property type="project" value="UniProtKB-SubCell"/>
</dbReference>
<evidence type="ECO:0000256" key="4">
    <source>
        <dbReference type="ARBA" id="ARBA00008599"/>
    </source>
</evidence>
<dbReference type="Gene3D" id="2.20.110.10">
    <property type="entry name" value="Histone H3 K4-specific methyltransferase SET7/9 N-terminal domain"/>
    <property type="match status" value="3"/>
</dbReference>
<dbReference type="PANTHER" id="PTHR23085">
    <property type="entry name" value="GH28348P"/>
    <property type="match status" value="1"/>
</dbReference>
<evidence type="ECO:0000256" key="8">
    <source>
        <dbReference type="ARBA" id="ARBA00022824"/>
    </source>
</evidence>
<feature type="compositionally biased region" description="Low complexity" evidence="11">
    <location>
        <begin position="261"/>
        <end position="279"/>
    </location>
</feature>
<reference evidence="13" key="1">
    <citation type="submission" date="2020-11" db="EMBL/GenBank/DDBJ databases">
        <authorList>
            <person name="Tran Van P."/>
        </authorList>
    </citation>
    <scope>NUCLEOTIDE SEQUENCE</scope>
</reference>
<feature type="compositionally biased region" description="Basic and acidic residues" evidence="11">
    <location>
        <begin position="198"/>
        <end position="209"/>
    </location>
</feature>
<dbReference type="PANTHER" id="PTHR23085:SF16">
    <property type="entry name" value="GH28348P"/>
    <property type="match status" value="1"/>
</dbReference>
<dbReference type="GO" id="GO:0030314">
    <property type="term" value="C:junctional membrane complex"/>
    <property type="evidence" value="ECO:0007669"/>
    <property type="project" value="InterPro"/>
</dbReference>
<feature type="transmembrane region" description="Helical" evidence="12">
    <location>
        <begin position="768"/>
        <end position="787"/>
    </location>
</feature>
<evidence type="ECO:0000256" key="7">
    <source>
        <dbReference type="ARBA" id="ARBA00022737"/>
    </source>
</evidence>